<reference evidence="1" key="1">
    <citation type="submission" date="2014-09" db="EMBL/GenBank/DDBJ databases">
        <authorList>
            <person name="Magalhaes I.L.F."/>
            <person name="Oliveira U."/>
            <person name="Santos F.R."/>
            <person name="Vidigal T.H.D.A."/>
            <person name="Brescovit A.D."/>
            <person name="Santos A.J."/>
        </authorList>
    </citation>
    <scope>NUCLEOTIDE SEQUENCE</scope>
    <source>
        <tissue evidence="1">Shoot tissue taken approximately 20 cm above the soil surface</tissue>
    </source>
</reference>
<evidence type="ECO:0000313" key="1">
    <source>
        <dbReference type="EMBL" id="JAD73584.1"/>
    </source>
</evidence>
<proteinExistence type="predicted"/>
<sequence>MAPTFLPLLAGNRSNHLAIPLKTKISEDFLLQQSVGKKNATLF</sequence>
<dbReference type="EMBL" id="GBRH01224311">
    <property type="protein sequence ID" value="JAD73584.1"/>
    <property type="molecule type" value="Transcribed_RNA"/>
</dbReference>
<name>A0A0A9CBB6_ARUDO</name>
<organism evidence="1">
    <name type="scientific">Arundo donax</name>
    <name type="common">Giant reed</name>
    <name type="synonym">Donax arundinaceus</name>
    <dbReference type="NCBI Taxonomy" id="35708"/>
    <lineage>
        <taxon>Eukaryota</taxon>
        <taxon>Viridiplantae</taxon>
        <taxon>Streptophyta</taxon>
        <taxon>Embryophyta</taxon>
        <taxon>Tracheophyta</taxon>
        <taxon>Spermatophyta</taxon>
        <taxon>Magnoliopsida</taxon>
        <taxon>Liliopsida</taxon>
        <taxon>Poales</taxon>
        <taxon>Poaceae</taxon>
        <taxon>PACMAD clade</taxon>
        <taxon>Arundinoideae</taxon>
        <taxon>Arundineae</taxon>
        <taxon>Arundo</taxon>
    </lineage>
</organism>
<reference evidence="1" key="2">
    <citation type="journal article" date="2015" name="Data Brief">
        <title>Shoot transcriptome of the giant reed, Arundo donax.</title>
        <authorList>
            <person name="Barrero R.A."/>
            <person name="Guerrero F.D."/>
            <person name="Moolhuijzen P."/>
            <person name="Goolsby J.A."/>
            <person name="Tidwell J."/>
            <person name="Bellgard S.E."/>
            <person name="Bellgard M.I."/>
        </authorList>
    </citation>
    <scope>NUCLEOTIDE SEQUENCE</scope>
    <source>
        <tissue evidence="1">Shoot tissue taken approximately 20 cm above the soil surface</tissue>
    </source>
</reference>
<protein>
    <submittedName>
        <fullName evidence="1">Uncharacterized protein</fullName>
    </submittedName>
</protein>
<dbReference type="AlphaFoldDB" id="A0A0A9CBB6"/>
<accession>A0A0A9CBB6</accession>